<dbReference type="Proteomes" id="UP000188613">
    <property type="component" value="Unassembled WGS sequence"/>
</dbReference>
<dbReference type="EMBL" id="MSFI01000007">
    <property type="protein sequence ID" value="OMP67961.1"/>
    <property type="molecule type" value="Genomic_DNA"/>
</dbReference>
<sequence length="63" mass="7468">MGFRIVISLLENSLEYSMFFRAIMEIDKIKGESEHSGRRLCYPHRAGPKKQEARITGFFIWFK</sequence>
<evidence type="ECO:0000313" key="1">
    <source>
        <dbReference type="EMBL" id="OMP67961.1"/>
    </source>
</evidence>
<comment type="caution">
    <text evidence="1">The sequence shown here is derived from an EMBL/GenBank/DDBJ whole genome shotgun (WGS) entry which is preliminary data.</text>
</comment>
<proteinExistence type="predicted"/>
<organism evidence="1 2">
    <name type="scientific">Domibacillus epiphyticus</name>
    <dbReference type="NCBI Taxonomy" id="1714355"/>
    <lineage>
        <taxon>Bacteria</taxon>
        <taxon>Bacillati</taxon>
        <taxon>Bacillota</taxon>
        <taxon>Bacilli</taxon>
        <taxon>Bacillales</taxon>
        <taxon>Bacillaceae</taxon>
        <taxon>Domibacillus</taxon>
    </lineage>
</organism>
<gene>
    <name evidence="1" type="ORF">BTO28_04475</name>
</gene>
<protein>
    <submittedName>
        <fullName evidence="1">Uncharacterized protein</fullName>
    </submittedName>
</protein>
<name>A0A1V2AAE5_9BACI</name>
<accession>A0A1V2AAE5</accession>
<dbReference type="STRING" id="1714355.BTO28_04475"/>
<keyword evidence="2" id="KW-1185">Reference proteome</keyword>
<dbReference type="AlphaFoldDB" id="A0A1V2AAE5"/>
<evidence type="ECO:0000313" key="2">
    <source>
        <dbReference type="Proteomes" id="UP000188613"/>
    </source>
</evidence>
<reference evidence="1 2" key="1">
    <citation type="submission" date="2016-12" db="EMBL/GenBank/DDBJ databases">
        <title>Domibacillus sp. SAB 38T whole genome sequencing.</title>
        <authorList>
            <person name="Verma A."/>
            <person name="Ojha A.K."/>
            <person name="Krishnamurthi S."/>
        </authorList>
    </citation>
    <scope>NUCLEOTIDE SEQUENCE [LARGE SCALE GENOMIC DNA]</scope>
    <source>
        <strain evidence="1 2">SAB 38</strain>
    </source>
</reference>